<feature type="compositionally biased region" description="Basic and acidic residues" evidence="6">
    <location>
        <begin position="293"/>
        <end position="306"/>
    </location>
</feature>
<evidence type="ECO:0000256" key="1">
    <source>
        <dbReference type="ARBA" id="ARBA00004141"/>
    </source>
</evidence>
<evidence type="ECO:0000313" key="9">
    <source>
        <dbReference type="EMBL" id="KAJ8066070.1"/>
    </source>
</evidence>
<dbReference type="InterPro" id="IPR049326">
    <property type="entry name" value="Rhodopsin_dom_fungi"/>
</dbReference>
<gene>
    <name evidence="9" type="ORF">OCU04_005162</name>
</gene>
<accession>A0A9X0ANU2</accession>
<evidence type="ECO:0000256" key="4">
    <source>
        <dbReference type="ARBA" id="ARBA00023136"/>
    </source>
</evidence>
<evidence type="ECO:0000256" key="5">
    <source>
        <dbReference type="ARBA" id="ARBA00038359"/>
    </source>
</evidence>
<sequence>MGICLVDGAYNGAFGSPTPAAPSGLSPEEEELYVDPTTTFGEKLEFPFQLFMMLAYGSIKLSIIAFYRRIFVVCRNDAFDIVSKIAAAIIFLWTVAFIFIIIFDCGTAVWANWGSTTAQLKYCAIGFTSEYGLAISDFLVDIFVFLLPLPIIWRLRLSTNKRIAVSGIFLLGASAVGASIARMILYIQILTGLTQNAVIDPNQVLAVGLWWSMLEAGLSLIAACLPTLSFLFTHFNLQTALRSIQSVFSLRSNNHTSANHSAPSHPHLNPYVDLEASKLKTPSETVTVTPGRGSREEYGMHEMHSD</sequence>
<keyword evidence="3 7" id="KW-1133">Transmembrane helix</keyword>
<name>A0A9X0ANU2_9HELO</name>
<proteinExistence type="inferred from homology"/>
<protein>
    <recommendedName>
        <fullName evidence="8">Rhodopsin domain-containing protein</fullName>
    </recommendedName>
</protein>
<dbReference type="PANTHER" id="PTHR33048:SF157">
    <property type="entry name" value="INTEGRAL MEMBRANE PROTEIN"/>
    <property type="match status" value="1"/>
</dbReference>
<feature type="transmembrane region" description="Helical" evidence="7">
    <location>
        <begin position="131"/>
        <end position="153"/>
    </location>
</feature>
<keyword evidence="2 7" id="KW-0812">Transmembrane</keyword>
<evidence type="ECO:0000256" key="7">
    <source>
        <dbReference type="SAM" id="Phobius"/>
    </source>
</evidence>
<dbReference type="OrthoDB" id="5393606at2759"/>
<dbReference type="EMBL" id="JAPEIS010000005">
    <property type="protein sequence ID" value="KAJ8066070.1"/>
    <property type="molecule type" value="Genomic_DNA"/>
</dbReference>
<keyword evidence="4 7" id="KW-0472">Membrane</keyword>
<keyword evidence="10" id="KW-1185">Reference proteome</keyword>
<evidence type="ECO:0000256" key="2">
    <source>
        <dbReference type="ARBA" id="ARBA00022692"/>
    </source>
</evidence>
<feature type="transmembrane region" description="Helical" evidence="7">
    <location>
        <begin position="46"/>
        <end position="67"/>
    </location>
</feature>
<feature type="transmembrane region" description="Helical" evidence="7">
    <location>
        <begin position="88"/>
        <end position="111"/>
    </location>
</feature>
<dbReference type="AlphaFoldDB" id="A0A9X0ANU2"/>
<evidence type="ECO:0000256" key="3">
    <source>
        <dbReference type="ARBA" id="ARBA00022989"/>
    </source>
</evidence>
<evidence type="ECO:0000313" key="10">
    <source>
        <dbReference type="Proteomes" id="UP001152300"/>
    </source>
</evidence>
<dbReference type="InterPro" id="IPR052337">
    <property type="entry name" value="SAT4-like"/>
</dbReference>
<feature type="transmembrane region" description="Helical" evidence="7">
    <location>
        <begin position="209"/>
        <end position="232"/>
    </location>
</feature>
<feature type="region of interest" description="Disordered" evidence="6">
    <location>
        <begin position="281"/>
        <end position="306"/>
    </location>
</feature>
<feature type="domain" description="Rhodopsin" evidence="8">
    <location>
        <begin position="40"/>
        <end position="233"/>
    </location>
</feature>
<feature type="transmembrane region" description="Helical" evidence="7">
    <location>
        <begin position="165"/>
        <end position="189"/>
    </location>
</feature>
<dbReference type="PANTHER" id="PTHR33048">
    <property type="entry name" value="PTH11-LIKE INTEGRAL MEMBRANE PROTEIN (AFU_ORTHOLOGUE AFUA_5G11245)"/>
    <property type="match status" value="1"/>
</dbReference>
<comment type="similarity">
    <text evidence="5">Belongs to the SAT4 family.</text>
</comment>
<evidence type="ECO:0000256" key="6">
    <source>
        <dbReference type="SAM" id="MobiDB-lite"/>
    </source>
</evidence>
<comment type="caution">
    <text evidence="9">The sequence shown here is derived from an EMBL/GenBank/DDBJ whole genome shotgun (WGS) entry which is preliminary data.</text>
</comment>
<dbReference type="GO" id="GO:0016020">
    <property type="term" value="C:membrane"/>
    <property type="evidence" value="ECO:0007669"/>
    <property type="project" value="UniProtKB-SubCell"/>
</dbReference>
<reference evidence="9" key="1">
    <citation type="submission" date="2022-11" db="EMBL/GenBank/DDBJ databases">
        <title>Genome Resource of Sclerotinia nivalis Strain SnTB1, a Plant Pathogen Isolated from American Ginseng.</title>
        <authorList>
            <person name="Fan S."/>
        </authorList>
    </citation>
    <scope>NUCLEOTIDE SEQUENCE</scope>
    <source>
        <strain evidence="9">SnTB1</strain>
    </source>
</reference>
<comment type="subcellular location">
    <subcellularLocation>
        <location evidence="1">Membrane</location>
        <topology evidence="1">Multi-pass membrane protein</topology>
    </subcellularLocation>
</comment>
<dbReference type="Pfam" id="PF20684">
    <property type="entry name" value="Fung_rhodopsin"/>
    <property type="match status" value="1"/>
</dbReference>
<dbReference type="Proteomes" id="UP001152300">
    <property type="component" value="Unassembled WGS sequence"/>
</dbReference>
<organism evidence="9 10">
    <name type="scientific">Sclerotinia nivalis</name>
    <dbReference type="NCBI Taxonomy" id="352851"/>
    <lineage>
        <taxon>Eukaryota</taxon>
        <taxon>Fungi</taxon>
        <taxon>Dikarya</taxon>
        <taxon>Ascomycota</taxon>
        <taxon>Pezizomycotina</taxon>
        <taxon>Leotiomycetes</taxon>
        <taxon>Helotiales</taxon>
        <taxon>Sclerotiniaceae</taxon>
        <taxon>Sclerotinia</taxon>
    </lineage>
</organism>
<evidence type="ECO:0000259" key="8">
    <source>
        <dbReference type="Pfam" id="PF20684"/>
    </source>
</evidence>